<evidence type="ECO:0000256" key="1">
    <source>
        <dbReference type="SAM" id="MobiDB-lite"/>
    </source>
</evidence>
<proteinExistence type="predicted"/>
<evidence type="ECO:0000313" key="2">
    <source>
        <dbReference type="EMBL" id="CAF3808183.1"/>
    </source>
</evidence>
<dbReference type="Proteomes" id="UP000663874">
    <property type="component" value="Unassembled WGS sequence"/>
</dbReference>
<feature type="region of interest" description="Disordered" evidence="1">
    <location>
        <begin position="1"/>
        <end position="30"/>
    </location>
</feature>
<protein>
    <submittedName>
        <fullName evidence="2">Uncharacterized protein</fullName>
    </submittedName>
</protein>
<feature type="compositionally biased region" description="Polar residues" evidence="1">
    <location>
        <begin position="1"/>
        <end position="11"/>
    </location>
</feature>
<gene>
    <name evidence="2" type="ORF">FNK824_LOCUS15407</name>
</gene>
<comment type="caution">
    <text evidence="2">The sequence shown here is derived from an EMBL/GenBank/DDBJ whole genome shotgun (WGS) entry which is preliminary data.</text>
</comment>
<dbReference type="EMBL" id="CAJOBE010002227">
    <property type="protein sequence ID" value="CAF3808183.1"/>
    <property type="molecule type" value="Genomic_DNA"/>
</dbReference>
<name>A0A819C9Q5_9BILA</name>
<dbReference type="AlphaFoldDB" id="A0A819C9Q5"/>
<organism evidence="2 3">
    <name type="scientific">Rotaria sordida</name>
    <dbReference type="NCBI Taxonomy" id="392033"/>
    <lineage>
        <taxon>Eukaryota</taxon>
        <taxon>Metazoa</taxon>
        <taxon>Spiralia</taxon>
        <taxon>Gnathifera</taxon>
        <taxon>Rotifera</taxon>
        <taxon>Eurotatoria</taxon>
        <taxon>Bdelloidea</taxon>
        <taxon>Philodinida</taxon>
        <taxon>Philodinidae</taxon>
        <taxon>Rotaria</taxon>
    </lineage>
</organism>
<accession>A0A819C9Q5</accession>
<feature type="non-terminal residue" evidence="2">
    <location>
        <position position="202"/>
    </location>
</feature>
<reference evidence="2" key="1">
    <citation type="submission" date="2021-02" db="EMBL/GenBank/DDBJ databases">
        <authorList>
            <person name="Nowell W R."/>
        </authorList>
    </citation>
    <scope>NUCLEOTIDE SEQUENCE</scope>
</reference>
<sequence length="202" mass="23394">MNENEIINSSLEGVASGKEQSTKTDEQPTLPQDVYSTSVKAFKLGKSLNLMDPKKIVYFPSKTATTSFTMSVQEILNWQQSYKVYADKTVRGMNKDFLPQALRGQSKYGKEAFRMKFVVRISQCPILMEFDARIISREPQEEWPHRIRLVSVTGIDFAGRIHDVDDIRTYVKNWQDVYEIDQNSNLPRVYGERDFRRIKNGP</sequence>
<evidence type="ECO:0000313" key="3">
    <source>
        <dbReference type="Proteomes" id="UP000663874"/>
    </source>
</evidence>